<organism evidence="2 3">
    <name type="scientific">Mycolicibacterium holsaticum</name>
    <dbReference type="NCBI Taxonomy" id="152142"/>
    <lineage>
        <taxon>Bacteria</taxon>
        <taxon>Bacillati</taxon>
        <taxon>Actinomycetota</taxon>
        <taxon>Actinomycetes</taxon>
        <taxon>Mycobacteriales</taxon>
        <taxon>Mycobacteriaceae</taxon>
        <taxon>Mycolicibacterium</taxon>
    </lineage>
</organism>
<evidence type="ECO:0000256" key="1">
    <source>
        <dbReference type="SAM" id="Phobius"/>
    </source>
</evidence>
<keyword evidence="1" id="KW-1133">Transmembrane helix</keyword>
<feature type="transmembrane region" description="Helical" evidence="1">
    <location>
        <begin position="41"/>
        <end position="60"/>
    </location>
</feature>
<feature type="transmembrane region" description="Helical" evidence="1">
    <location>
        <begin position="163"/>
        <end position="186"/>
    </location>
</feature>
<dbReference type="EMBL" id="MIGZ01000177">
    <property type="protein sequence ID" value="ODQ85569.1"/>
    <property type="molecule type" value="Genomic_DNA"/>
</dbReference>
<reference evidence="3" key="1">
    <citation type="submission" date="2016-09" db="EMBL/GenBank/DDBJ databases">
        <authorList>
            <person name="Greninger A.L."/>
            <person name="Jerome K.R."/>
            <person name="Mcnair B."/>
            <person name="Wallis C."/>
            <person name="Fang F."/>
        </authorList>
    </citation>
    <scope>NUCLEOTIDE SEQUENCE [LARGE SCALE GENOMIC DNA]</scope>
    <source>
        <strain evidence="3">M7</strain>
    </source>
</reference>
<sequence>MSLVFAVVTIGRWLAGGVSSVKPGDDPMPFAKQLLMHVLEWGQFTAFVVIFGWVVVRPLIQRRPLGFDGLFVIAALALNFWDVLDNYWLFAFQYNAHHLNVGSWGGYLPGWQSPEPQLWVVPLGFVFGAYTWAFFLAVTAGCRLLSYVRDKHPSWGPVGGYALVYLCNMAIAAVAENVYLRIGAIANIHPWQALTLWDGTPNAFPLYNPFMFAAVWTVLTALRWSLDQNGLTFVERGLPMMGARAQPATFLRFLAIFAFLEVTYILLYFLPFNLFAILRNVPPNVVPSYFPVP</sequence>
<comment type="caution">
    <text evidence="2">The sequence shown here is derived from an EMBL/GenBank/DDBJ whole genome shotgun (WGS) entry which is preliminary data.</text>
</comment>
<dbReference type="Pfam" id="PF17198">
    <property type="entry name" value="AveC_like"/>
    <property type="match status" value="1"/>
</dbReference>
<name>A0A1E3R6Y0_9MYCO</name>
<evidence type="ECO:0008006" key="4">
    <source>
        <dbReference type="Google" id="ProtNLM"/>
    </source>
</evidence>
<keyword evidence="1" id="KW-0812">Transmembrane</keyword>
<feature type="transmembrane region" description="Helical" evidence="1">
    <location>
        <begin position="250"/>
        <end position="270"/>
    </location>
</feature>
<gene>
    <name evidence="2" type="ORF">BHQ17_22905</name>
</gene>
<dbReference type="InterPro" id="IPR033459">
    <property type="entry name" value="AveC-like"/>
</dbReference>
<dbReference type="Proteomes" id="UP000094243">
    <property type="component" value="Unassembled WGS sequence"/>
</dbReference>
<feature type="transmembrane region" description="Helical" evidence="1">
    <location>
        <begin position="118"/>
        <end position="142"/>
    </location>
</feature>
<feature type="transmembrane region" description="Helical" evidence="1">
    <location>
        <begin position="206"/>
        <end position="226"/>
    </location>
</feature>
<evidence type="ECO:0000313" key="2">
    <source>
        <dbReference type="EMBL" id="ODQ85569.1"/>
    </source>
</evidence>
<feature type="transmembrane region" description="Helical" evidence="1">
    <location>
        <begin position="67"/>
        <end position="84"/>
    </location>
</feature>
<evidence type="ECO:0000313" key="3">
    <source>
        <dbReference type="Proteomes" id="UP000094243"/>
    </source>
</evidence>
<protein>
    <recommendedName>
        <fullName evidence="4">DUF5135 domain-containing protein</fullName>
    </recommendedName>
</protein>
<keyword evidence="3" id="KW-1185">Reference proteome</keyword>
<proteinExistence type="predicted"/>
<dbReference type="AlphaFoldDB" id="A0A1E3R6Y0"/>
<accession>A0A1E3R6Y0</accession>
<keyword evidence="1" id="KW-0472">Membrane</keyword>